<dbReference type="EMBL" id="JACGCI010000039">
    <property type="protein sequence ID" value="KAF6753534.1"/>
    <property type="molecule type" value="Genomic_DNA"/>
</dbReference>
<dbReference type="Pfam" id="PF20152">
    <property type="entry name" value="DUF6534"/>
    <property type="match status" value="1"/>
</dbReference>
<evidence type="ECO:0000313" key="4">
    <source>
        <dbReference type="EMBL" id="KAF6753534.1"/>
    </source>
</evidence>
<feature type="transmembrane region" description="Helical" evidence="2">
    <location>
        <begin position="86"/>
        <end position="107"/>
    </location>
</feature>
<feature type="transmembrane region" description="Helical" evidence="2">
    <location>
        <begin position="12"/>
        <end position="31"/>
    </location>
</feature>
<keyword evidence="2" id="KW-1133">Transmembrane helix</keyword>
<feature type="transmembrane region" description="Helical" evidence="2">
    <location>
        <begin position="202"/>
        <end position="221"/>
    </location>
</feature>
<keyword evidence="2" id="KW-0812">Transmembrane</keyword>
<dbReference type="AlphaFoldDB" id="A0A8H6HUP1"/>
<gene>
    <name evidence="4" type="ORF">DFP72DRAFT_408442</name>
</gene>
<comment type="caution">
    <text evidence="4">The sequence shown here is derived from an EMBL/GenBank/DDBJ whole genome shotgun (WGS) entry which is preliminary data.</text>
</comment>
<feature type="region of interest" description="Disordered" evidence="1">
    <location>
        <begin position="311"/>
        <end position="335"/>
    </location>
</feature>
<dbReference type="InterPro" id="IPR045339">
    <property type="entry name" value="DUF6534"/>
</dbReference>
<evidence type="ECO:0000259" key="3">
    <source>
        <dbReference type="Pfam" id="PF20152"/>
    </source>
</evidence>
<keyword evidence="2" id="KW-0472">Membrane</keyword>
<dbReference type="Proteomes" id="UP000521943">
    <property type="component" value="Unassembled WGS sequence"/>
</dbReference>
<proteinExistence type="predicted"/>
<keyword evidence="5" id="KW-1185">Reference proteome</keyword>
<reference evidence="4 5" key="1">
    <citation type="submission" date="2020-07" db="EMBL/GenBank/DDBJ databases">
        <title>Comparative genomics of pyrophilous fungi reveals a link between fire events and developmental genes.</title>
        <authorList>
            <consortium name="DOE Joint Genome Institute"/>
            <person name="Steindorff A.S."/>
            <person name="Carver A."/>
            <person name="Calhoun S."/>
            <person name="Stillman K."/>
            <person name="Liu H."/>
            <person name="Lipzen A."/>
            <person name="Pangilinan J."/>
            <person name="Labutti K."/>
            <person name="Bruns T.D."/>
            <person name="Grigoriev I.V."/>
        </authorList>
    </citation>
    <scope>NUCLEOTIDE SEQUENCE [LARGE SCALE GENOMIC DNA]</scope>
    <source>
        <strain evidence="4 5">CBS 144469</strain>
    </source>
</reference>
<feature type="transmembrane region" description="Helical" evidence="2">
    <location>
        <begin position="227"/>
        <end position="249"/>
    </location>
</feature>
<organism evidence="4 5">
    <name type="scientific">Ephemerocybe angulata</name>
    <dbReference type="NCBI Taxonomy" id="980116"/>
    <lineage>
        <taxon>Eukaryota</taxon>
        <taxon>Fungi</taxon>
        <taxon>Dikarya</taxon>
        <taxon>Basidiomycota</taxon>
        <taxon>Agaricomycotina</taxon>
        <taxon>Agaricomycetes</taxon>
        <taxon>Agaricomycetidae</taxon>
        <taxon>Agaricales</taxon>
        <taxon>Agaricineae</taxon>
        <taxon>Psathyrellaceae</taxon>
        <taxon>Ephemerocybe</taxon>
    </lineage>
</organism>
<name>A0A8H6HUP1_9AGAR</name>
<sequence>MSDVTVQSTLGAMQIGITVAVFLFGAITLQFNSYAQHFTEDRLAIRFLAGTVWILEFAHTICITAEAYRGTILFYGNLTGYTWSPFMGVAILMGGLITMVVQCFFCFRVWRALPFPVRYVGVLCGIASSLRGVGSVYLGSRVIRARTLEEYRKANGWLIRGLLGSGAAIDIIIAIVLLYFLWKKRQTSMSTATRILDHLVAYTIRTGLLTSVTSIIVLATFQSHPETFIWVGAYVVLAKLYTASLFSALNARRHLRNIVTEGTEALSSKALRKRFTQTELGGGPTITIQMDTTVNCDVDIENDLATRRKLKSEEDLHSSTDSFRDRRPLSNIGRQ</sequence>
<feature type="compositionally biased region" description="Basic and acidic residues" evidence="1">
    <location>
        <begin position="311"/>
        <end position="328"/>
    </location>
</feature>
<feature type="transmembrane region" description="Helical" evidence="2">
    <location>
        <begin position="158"/>
        <end position="182"/>
    </location>
</feature>
<dbReference type="PANTHER" id="PTHR40465:SF1">
    <property type="entry name" value="DUF6534 DOMAIN-CONTAINING PROTEIN"/>
    <property type="match status" value="1"/>
</dbReference>
<protein>
    <recommendedName>
        <fullName evidence="3">DUF6534 domain-containing protein</fullName>
    </recommendedName>
</protein>
<feature type="transmembrane region" description="Helical" evidence="2">
    <location>
        <begin position="43"/>
        <end position="66"/>
    </location>
</feature>
<dbReference type="PANTHER" id="PTHR40465">
    <property type="entry name" value="CHROMOSOME 1, WHOLE GENOME SHOTGUN SEQUENCE"/>
    <property type="match status" value="1"/>
</dbReference>
<evidence type="ECO:0000256" key="1">
    <source>
        <dbReference type="SAM" id="MobiDB-lite"/>
    </source>
</evidence>
<feature type="domain" description="DUF6534" evidence="3">
    <location>
        <begin position="167"/>
        <end position="254"/>
    </location>
</feature>
<accession>A0A8H6HUP1</accession>
<evidence type="ECO:0000313" key="5">
    <source>
        <dbReference type="Proteomes" id="UP000521943"/>
    </source>
</evidence>
<dbReference type="OrthoDB" id="3231781at2759"/>
<evidence type="ECO:0000256" key="2">
    <source>
        <dbReference type="SAM" id="Phobius"/>
    </source>
</evidence>
<feature type="transmembrane region" description="Helical" evidence="2">
    <location>
        <begin position="119"/>
        <end position="138"/>
    </location>
</feature>